<gene>
    <name evidence="2" type="ORF">EJ913_24705</name>
</gene>
<reference evidence="2 3" key="1">
    <citation type="submission" date="2018-12" db="EMBL/GenBank/DDBJ databases">
        <authorList>
            <person name="Yang Y."/>
        </authorList>
    </citation>
    <scope>NUCLEOTIDE SEQUENCE [LARGE SCALE GENOMIC DNA]</scope>
    <source>
        <strain evidence="2 3">GSF71</strain>
    </source>
</reference>
<feature type="compositionally biased region" description="Pro residues" evidence="1">
    <location>
        <begin position="221"/>
        <end position="236"/>
    </location>
</feature>
<keyword evidence="3" id="KW-1185">Reference proteome</keyword>
<accession>A0A3S0XJJ7</accession>
<proteinExistence type="predicted"/>
<dbReference type="OrthoDB" id="7302124at2"/>
<dbReference type="EMBL" id="RZIJ01000025">
    <property type="protein sequence ID" value="RUQ65877.1"/>
    <property type="molecule type" value="Genomic_DNA"/>
</dbReference>
<dbReference type="RefSeq" id="WP_127002935.1">
    <property type="nucleotide sequence ID" value="NZ_CP173190.1"/>
</dbReference>
<feature type="region of interest" description="Disordered" evidence="1">
    <location>
        <begin position="1"/>
        <end position="28"/>
    </location>
</feature>
<evidence type="ECO:0000313" key="3">
    <source>
        <dbReference type="Proteomes" id="UP000280346"/>
    </source>
</evidence>
<dbReference type="Proteomes" id="UP000280346">
    <property type="component" value="Unassembled WGS sequence"/>
</dbReference>
<evidence type="ECO:0000313" key="2">
    <source>
        <dbReference type="EMBL" id="RUQ65877.1"/>
    </source>
</evidence>
<comment type="caution">
    <text evidence="2">The sequence shown here is derived from an EMBL/GenBank/DDBJ whole genome shotgun (WGS) entry which is preliminary data.</text>
</comment>
<name>A0A3S0XJJ7_9PROT</name>
<feature type="compositionally biased region" description="Low complexity" evidence="1">
    <location>
        <begin position="205"/>
        <end position="220"/>
    </location>
</feature>
<organism evidence="2 3">
    <name type="scientific">Azospirillum doebereinerae</name>
    <dbReference type="NCBI Taxonomy" id="92933"/>
    <lineage>
        <taxon>Bacteria</taxon>
        <taxon>Pseudomonadati</taxon>
        <taxon>Pseudomonadota</taxon>
        <taxon>Alphaproteobacteria</taxon>
        <taxon>Rhodospirillales</taxon>
        <taxon>Azospirillaceae</taxon>
        <taxon>Azospirillum</taxon>
    </lineage>
</organism>
<sequence length="251" mass="27558">MVRPTAPRPNAPRRPAPSPAQKSPAQRQREIATLLMRLDAMLKQTGEMGLAARERISVGGLTRYRRFSRRVRDFFALAAVAQERLDAAPGEMEDLIGPMTTALERLHTRMVILFVEGSAGFFAGFARVKALPIGTHEMCGVELRGVVEIRKFLDDPLYDGERGQALRAEADRIVKLIRVVMDRIPPLPDFGEEPSIGPKGALNSPLKGPGAGLPRPARPGGRPPALPPEPPRPPPEVRSLSLDQFEDDEED</sequence>
<evidence type="ECO:0000256" key="1">
    <source>
        <dbReference type="SAM" id="MobiDB-lite"/>
    </source>
</evidence>
<dbReference type="AlphaFoldDB" id="A0A3S0XJJ7"/>
<feature type="region of interest" description="Disordered" evidence="1">
    <location>
        <begin position="188"/>
        <end position="251"/>
    </location>
</feature>
<feature type="compositionally biased region" description="Pro residues" evidence="1">
    <location>
        <begin position="1"/>
        <end position="18"/>
    </location>
</feature>
<protein>
    <submittedName>
        <fullName evidence="2">Uncharacterized protein</fullName>
    </submittedName>
</protein>